<reference evidence="2 3" key="1">
    <citation type="submission" date="2019-04" db="EMBL/GenBank/DDBJ databases">
        <authorList>
            <person name="Feng G."/>
            <person name="Zhang J."/>
            <person name="Zhu H."/>
        </authorList>
    </citation>
    <scope>NUCLEOTIDE SEQUENCE [LARGE SCALE GENOMIC DNA]</scope>
    <source>
        <strain evidence="2 3">JCM 19491</strain>
    </source>
</reference>
<dbReference type="PANTHER" id="PTHR46732:SF8">
    <property type="entry name" value="ATP-DEPENDENT PROTEASE LA (LON) DOMAIN PROTEIN"/>
    <property type="match status" value="1"/>
</dbReference>
<comment type="caution">
    <text evidence="2">The sequence shown here is derived from an EMBL/GenBank/DDBJ whole genome shotgun (WGS) entry which is preliminary data.</text>
</comment>
<proteinExistence type="predicted"/>
<dbReference type="InterPro" id="IPR046336">
    <property type="entry name" value="Lon_prtase_N_sf"/>
</dbReference>
<accession>A0A4Z0MMD1</accession>
<evidence type="ECO:0000259" key="1">
    <source>
        <dbReference type="SMART" id="SM00464"/>
    </source>
</evidence>
<gene>
    <name evidence="2" type="ORF">EU557_11235</name>
</gene>
<dbReference type="AlphaFoldDB" id="A0A4Z0MMD1"/>
<dbReference type="InterPro" id="IPR003111">
    <property type="entry name" value="Lon_prtase_N"/>
</dbReference>
<protein>
    <submittedName>
        <fullName evidence="2">Peptidase</fullName>
    </submittedName>
</protein>
<keyword evidence="3" id="KW-1185">Reference proteome</keyword>
<dbReference type="EMBL" id="SRKZ01000003">
    <property type="protein sequence ID" value="TGD80407.1"/>
    <property type="molecule type" value="Genomic_DNA"/>
</dbReference>
<dbReference type="Gene3D" id="2.30.130.40">
    <property type="entry name" value="LON domain-like"/>
    <property type="match status" value="1"/>
</dbReference>
<dbReference type="Proteomes" id="UP000298284">
    <property type="component" value="Unassembled WGS sequence"/>
</dbReference>
<dbReference type="OrthoDB" id="25394at2"/>
<dbReference type="InterPro" id="IPR015947">
    <property type="entry name" value="PUA-like_sf"/>
</dbReference>
<evidence type="ECO:0000313" key="2">
    <source>
        <dbReference type="EMBL" id="TGD80407.1"/>
    </source>
</evidence>
<dbReference type="PANTHER" id="PTHR46732">
    <property type="entry name" value="ATP-DEPENDENT PROTEASE LA (LON) DOMAIN PROTEIN"/>
    <property type="match status" value="1"/>
</dbReference>
<name>A0A4Z0MMD1_9BACT</name>
<feature type="domain" description="Lon N-terminal" evidence="1">
    <location>
        <begin position="6"/>
        <end position="184"/>
    </location>
</feature>
<organism evidence="2 3">
    <name type="scientific">Hymenobacter wooponensis</name>
    <dbReference type="NCBI Taxonomy" id="1525360"/>
    <lineage>
        <taxon>Bacteria</taxon>
        <taxon>Pseudomonadati</taxon>
        <taxon>Bacteroidota</taxon>
        <taxon>Cytophagia</taxon>
        <taxon>Cytophagales</taxon>
        <taxon>Hymenobacteraceae</taxon>
        <taxon>Hymenobacter</taxon>
    </lineage>
</organism>
<dbReference type="RefSeq" id="WP_135530558.1">
    <property type="nucleotide sequence ID" value="NZ_SRKZ01000003.1"/>
</dbReference>
<dbReference type="SUPFAM" id="SSF88697">
    <property type="entry name" value="PUA domain-like"/>
    <property type="match status" value="1"/>
</dbReference>
<evidence type="ECO:0000313" key="3">
    <source>
        <dbReference type="Proteomes" id="UP000298284"/>
    </source>
</evidence>
<dbReference type="Pfam" id="PF02190">
    <property type="entry name" value="LON_substr_bdg"/>
    <property type="match status" value="1"/>
</dbReference>
<sequence>MSETRLLALFPLNLVVFPGEKLNLHIFEPRYRQLVHDCLEQNITFGIPPYLKEGISTLGTEMKLVGVEKTYESGEMDIRTRALGLFRVQEFYRQAPGKLYAGADIEEVTDDLTGDVVLQTRIKKQIQQLYDILGLRHLFLELPTDFRVYDIAHHLGMNTEQEFELLTAESEVDRQTMVLEHLEQVLPILLETERLKERSRLNGHFKNLTPPNF</sequence>
<dbReference type="SMART" id="SM00464">
    <property type="entry name" value="LON"/>
    <property type="match status" value="1"/>
</dbReference>